<proteinExistence type="predicted"/>
<sequence>MGGWEFGEERNWARERLGEEGGVGSARSAVGTISLAHCEQENGTHCYIGNENEEQLNIFDYTQNFTTYQVNLKSNCPIPPVACNWYKYKDDIASGWERLYKAQIDVFKKMIGTDIATQEIINLSSP</sequence>
<dbReference type="Proteomes" id="UP001604277">
    <property type="component" value="Unassembled WGS sequence"/>
</dbReference>
<gene>
    <name evidence="1" type="ORF">Fot_17654</name>
</gene>
<reference evidence="2" key="1">
    <citation type="submission" date="2024-07" db="EMBL/GenBank/DDBJ databases">
        <title>Two chromosome-level genome assemblies of Korean endemic species Abeliophyllum distichum and Forsythia ovata (Oleaceae).</title>
        <authorList>
            <person name="Jang H."/>
        </authorList>
    </citation>
    <scope>NUCLEOTIDE SEQUENCE [LARGE SCALE GENOMIC DNA]</scope>
</reference>
<evidence type="ECO:0000313" key="1">
    <source>
        <dbReference type="EMBL" id="KAL2536263.1"/>
    </source>
</evidence>
<dbReference type="EMBL" id="JBFOLJ010000005">
    <property type="protein sequence ID" value="KAL2536263.1"/>
    <property type="molecule type" value="Genomic_DNA"/>
</dbReference>
<protein>
    <submittedName>
        <fullName evidence="1">Uncharacterized protein</fullName>
    </submittedName>
</protein>
<evidence type="ECO:0000313" key="2">
    <source>
        <dbReference type="Proteomes" id="UP001604277"/>
    </source>
</evidence>
<organism evidence="1 2">
    <name type="scientific">Forsythia ovata</name>
    <dbReference type="NCBI Taxonomy" id="205694"/>
    <lineage>
        <taxon>Eukaryota</taxon>
        <taxon>Viridiplantae</taxon>
        <taxon>Streptophyta</taxon>
        <taxon>Embryophyta</taxon>
        <taxon>Tracheophyta</taxon>
        <taxon>Spermatophyta</taxon>
        <taxon>Magnoliopsida</taxon>
        <taxon>eudicotyledons</taxon>
        <taxon>Gunneridae</taxon>
        <taxon>Pentapetalae</taxon>
        <taxon>asterids</taxon>
        <taxon>lamiids</taxon>
        <taxon>Lamiales</taxon>
        <taxon>Oleaceae</taxon>
        <taxon>Forsythieae</taxon>
        <taxon>Forsythia</taxon>
    </lineage>
</organism>
<dbReference type="AlphaFoldDB" id="A0ABD1VG31"/>
<keyword evidence="2" id="KW-1185">Reference proteome</keyword>
<name>A0ABD1VG31_9LAMI</name>
<comment type="caution">
    <text evidence="1">The sequence shown here is derived from an EMBL/GenBank/DDBJ whole genome shotgun (WGS) entry which is preliminary data.</text>
</comment>
<accession>A0ABD1VG31</accession>